<feature type="compositionally biased region" description="Basic and acidic residues" evidence="15">
    <location>
        <begin position="351"/>
        <end position="363"/>
    </location>
</feature>
<feature type="domain" description="Amine oxidase" evidence="16">
    <location>
        <begin position="133"/>
        <end position="626"/>
    </location>
</feature>
<name>A0A438BT71_VITVI</name>
<keyword evidence="7" id="KW-0806">Transcription termination</keyword>
<keyword evidence="7" id="KW-0804">Transcription</keyword>
<feature type="region of interest" description="Disordered" evidence="15">
    <location>
        <begin position="351"/>
        <end position="371"/>
    </location>
</feature>
<evidence type="ECO:0000256" key="1">
    <source>
        <dbReference type="ARBA" id="ARBA00001974"/>
    </source>
</evidence>
<evidence type="ECO:0000256" key="3">
    <source>
        <dbReference type="ARBA" id="ARBA00005073"/>
    </source>
</evidence>
<dbReference type="GO" id="GO:0006782">
    <property type="term" value="P:protoporphyrinogen IX biosynthetic process"/>
    <property type="evidence" value="ECO:0007669"/>
    <property type="project" value="UniProtKB-UniPathway"/>
</dbReference>
<comment type="catalytic activity">
    <reaction evidence="14">
        <text>protoporphyrinogen IX + 3 O2 = protoporphyrin IX + 3 H2O2</text>
        <dbReference type="Rhea" id="RHEA:25576"/>
        <dbReference type="ChEBI" id="CHEBI:15379"/>
        <dbReference type="ChEBI" id="CHEBI:16240"/>
        <dbReference type="ChEBI" id="CHEBI:57306"/>
        <dbReference type="ChEBI" id="CHEBI:57307"/>
        <dbReference type="EC" id="1.3.3.4"/>
    </reaction>
</comment>
<dbReference type="SUPFAM" id="SSF51905">
    <property type="entry name" value="FAD/NAD(P)-binding domain"/>
    <property type="match status" value="1"/>
</dbReference>
<evidence type="ECO:0000256" key="6">
    <source>
        <dbReference type="ARBA" id="ARBA00012867"/>
    </source>
</evidence>
<keyword evidence="10" id="KW-0809">Transit peptide</keyword>
<comment type="similarity">
    <text evidence="5">Belongs to the protoporphyrinogen/coproporphyrinogen oxidase family. Protoporphyrinogen oxidase subfamily.</text>
</comment>
<dbReference type="FunFam" id="1.25.70.10:FF:000001">
    <property type="entry name" value="Mitochondrial transcription termination factor-like"/>
    <property type="match status" value="1"/>
</dbReference>
<dbReference type="Proteomes" id="UP000288805">
    <property type="component" value="Unassembled WGS sequence"/>
</dbReference>
<dbReference type="PANTHER" id="PTHR42923:SF44">
    <property type="entry name" value="PROTOPORPHYRINOGEN OXIDASE 2, CHLOROPLASTIC_MITOCHONDRIAL"/>
    <property type="match status" value="1"/>
</dbReference>
<dbReference type="EMBL" id="QGNW01002628">
    <property type="protein sequence ID" value="RVW14156.1"/>
    <property type="molecule type" value="Genomic_DNA"/>
</dbReference>
<gene>
    <name evidence="17" type="primary">PPXII_0</name>
    <name evidence="17" type="ORF">CK203_084865</name>
</gene>
<comment type="cofactor">
    <cofactor evidence="1">
        <name>FAD</name>
        <dbReference type="ChEBI" id="CHEBI:57692"/>
    </cofactor>
</comment>
<dbReference type="Pfam" id="PF01593">
    <property type="entry name" value="Amino_oxidase"/>
    <property type="match status" value="1"/>
</dbReference>
<evidence type="ECO:0000256" key="13">
    <source>
        <dbReference type="ARBA" id="ARBA00023244"/>
    </source>
</evidence>
<evidence type="ECO:0000256" key="12">
    <source>
        <dbReference type="ARBA" id="ARBA00023133"/>
    </source>
</evidence>
<dbReference type="Gene3D" id="1.25.70.10">
    <property type="entry name" value="Transcription termination factor 3, mitochondrial"/>
    <property type="match status" value="1"/>
</dbReference>
<dbReference type="InterPro" id="IPR003690">
    <property type="entry name" value="MTERF"/>
</dbReference>
<keyword evidence="8" id="KW-0285">Flavoprotein</keyword>
<organism evidence="17 18">
    <name type="scientific">Vitis vinifera</name>
    <name type="common">Grape</name>
    <dbReference type="NCBI Taxonomy" id="29760"/>
    <lineage>
        <taxon>Eukaryota</taxon>
        <taxon>Viridiplantae</taxon>
        <taxon>Streptophyta</taxon>
        <taxon>Embryophyta</taxon>
        <taxon>Tracheophyta</taxon>
        <taxon>Spermatophyta</taxon>
        <taxon>Magnoliopsida</taxon>
        <taxon>eudicotyledons</taxon>
        <taxon>Gunneridae</taxon>
        <taxon>Pentapetalae</taxon>
        <taxon>rosids</taxon>
        <taxon>Vitales</taxon>
        <taxon>Vitaceae</taxon>
        <taxon>Viteae</taxon>
        <taxon>Vitis</taxon>
    </lineage>
</organism>
<evidence type="ECO:0000256" key="9">
    <source>
        <dbReference type="ARBA" id="ARBA00022827"/>
    </source>
</evidence>
<comment type="function">
    <text evidence="2">Catalyzes the 6-electron oxidation of protoporphyrinogen-IX to form protoporphyrin-IX.</text>
</comment>
<dbReference type="InterPro" id="IPR038538">
    <property type="entry name" value="MTERF_sf"/>
</dbReference>
<dbReference type="Gene3D" id="1.10.3110.10">
    <property type="entry name" value="protoporphyrinogen ix oxidase, domain 3"/>
    <property type="match status" value="1"/>
</dbReference>
<keyword evidence="11" id="KW-0560">Oxidoreductase</keyword>
<dbReference type="InterPro" id="IPR004572">
    <property type="entry name" value="Protoporphyrinogen_oxidase"/>
</dbReference>
<dbReference type="EC" id="1.3.3.4" evidence="6"/>
<dbReference type="InterPro" id="IPR050464">
    <property type="entry name" value="Zeta_carotene_desat/Oxidored"/>
</dbReference>
<evidence type="ECO:0000256" key="11">
    <source>
        <dbReference type="ARBA" id="ARBA00023002"/>
    </source>
</evidence>
<comment type="caution">
    <text evidence="17">The sequence shown here is derived from an EMBL/GenBank/DDBJ whole genome shotgun (WGS) entry which is preliminary data.</text>
</comment>
<evidence type="ECO:0000313" key="17">
    <source>
        <dbReference type="EMBL" id="RVW14156.1"/>
    </source>
</evidence>
<keyword evidence="9" id="KW-0274">FAD</keyword>
<dbReference type="UniPathway" id="UPA00251">
    <property type="reaction ID" value="UER00324"/>
</dbReference>
<dbReference type="Pfam" id="PF02536">
    <property type="entry name" value="mTERF"/>
    <property type="match status" value="1"/>
</dbReference>
<dbReference type="AlphaFoldDB" id="A0A438BT71"/>
<dbReference type="InterPro" id="IPR036188">
    <property type="entry name" value="FAD/NAD-bd_sf"/>
</dbReference>
<evidence type="ECO:0000256" key="5">
    <source>
        <dbReference type="ARBA" id="ARBA00010551"/>
    </source>
</evidence>
<dbReference type="GO" id="GO:0004729">
    <property type="term" value="F:oxygen-dependent protoporphyrinogen oxidase activity"/>
    <property type="evidence" value="ECO:0007669"/>
    <property type="project" value="UniProtKB-EC"/>
</dbReference>
<accession>A0A438BT71</accession>
<evidence type="ECO:0000313" key="18">
    <source>
        <dbReference type="Proteomes" id="UP000288805"/>
    </source>
</evidence>
<comment type="similarity">
    <text evidence="4">Belongs to the mTERF family.</text>
</comment>
<protein>
    <recommendedName>
        <fullName evidence="6">protoporphyrinogen oxidase</fullName>
        <ecNumber evidence="6">1.3.3.4</ecNumber>
    </recommendedName>
</protein>
<evidence type="ECO:0000256" key="4">
    <source>
        <dbReference type="ARBA" id="ARBA00007692"/>
    </source>
</evidence>
<proteinExistence type="inferred from homology"/>
<reference evidence="17 18" key="1">
    <citation type="journal article" date="2018" name="PLoS Genet.">
        <title>Population sequencing reveals clonal diversity and ancestral inbreeding in the grapevine cultivar Chardonnay.</title>
        <authorList>
            <person name="Roach M.J."/>
            <person name="Johnson D.L."/>
            <person name="Bohlmann J."/>
            <person name="van Vuuren H.J."/>
            <person name="Jones S.J."/>
            <person name="Pretorius I.S."/>
            <person name="Schmidt S.A."/>
            <person name="Borneman A.R."/>
        </authorList>
    </citation>
    <scope>NUCLEOTIDE SEQUENCE [LARGE SCALE GENOMIC DNA]</scope>
    <source>
        <strain evidence="18">cv. Chardonnay</strain>
        <tissue evidence="17">Leaf</tissue>
    </source>
</reference>
<dbReference type="GO" id="GO:0006353">
    <property type="term" value="P:DNA-templated transcription termination"/>
    <property type="evidence" value="ECO:0007669"/>
    <property type="project" value="UniProtKB-KW"/>
</dbReference>
<dbReference type="PANTHER" id="PTHR42923">
    <property type="entry name" value="PROTOPORPHYRINOGEN OXIDASE"/>
    <property type="match status" value="1"/>
</dbReference>
<keyword evidence="13" id="KW-0627">Porphyrin biosynthesis</keyword>
<sequence length="1082" mass="121307">MGSLSMYLLTRGQLESNSLCVVPLRASTQQRGTRCCQKLCHDEVVRHFILLERFPFRSNLASIMAEKSDAQSHYNGSGKRVAVVGAGVSLIVFPSGLALLGKFHNGKSEKALSFEYSRSHGPLKSKPMNDLIAYKLKLHGVNVTLYEAEERAGGKLRSVSQHGLVWDEGANTMMESEIEVGSLLDNLRLREKQQFVRVLLVHTSSSNFTEQALYCKKWNASPVTLKSYCADQEQYPVSKIQGEEYFHVVWGNLLLRNNFPSKNLSESNESYLQCETLEGTAMTEELGVGGFFQRHFGKEVVDYLIDPFVAGTSGGDPESLSMHHTFPELWNLEKRFGSIIAGAVLSKLSAKREKRGETKGSSEKKKRQRGSFSFQGGMQTLTDTLCKELGKDKLRLKSKVLSLSYSHGEKSALENWSVAYASNPGKQSKDLSFDAVIMTAPLCNVREMKIMKKGNPFLLDFLPEVSYLPLSVIITTFKKENVKRPLEGFGVLVPSKEQQNGLKTLGTLFSSMMFPDRAPNDLYLYTTFIGGSRNRELAKASTDELKQIVTSDLRQLLGAEGEPTFVNHFYWSKAFPLLGHNYDSVLEAIDKMEKDLPGFFYAGNHKGGLSVGKAIASGCKAADLVISYLKSSSDDVVCICLVKENPRTAPFLQGAKENPKSSFYESNSSIFSTSIIYIDEHAITNFCSQIHLLTDSQSLARVVPGRGTSNPDSSRNLNFSSLMLHRTRDCLRMALVRHLRTLPSSNSISDNSLISQSLTVSYLRYSCGLSLESAVSASKLIHIRNREKSDSVLDLFTAHGLTKPYITTLISKGPELAKILISDKSILFSSLENQIMPTINFLKDLVKTNEKVILALKHCSRVVRYNLQKELVPNMNTLRAHGVPEPRIFSLIVMQPKSLFSRPDLFEKVVIAVKDMGFDPRKSTFVLAVQTLSVMRKMDWEKKHELYMSFGWSEHDFRSAFVKQPMFMWCSEKKITAFMDFFVNKLGLKPSDVAKCPNLFLTSFVKRIIPRCSVVQVLISKGLKVKKNFDVVWILNLDKKTFETKFLIPFKDDAPEVIKAYQEGMGLQGFNDGLQLFKIDTK</sequence>
<dbReference type="Gene3D" id="3.50.50.60">
    <property type="entry name" value="FAD/NAD(P)-binding domain"/>
    <property type="match status" value="1"/>
</dbReference>
<dbReference type="SUPFAM" id="SSF54373">
    <property type="entry name" value="FAD-linked reductases, C-terminal domain"/>
    <property type="match status" value="1"/>
</dbReference>
<evidence type="ECO:0000256" key="2">
    <source>
        <dbReference type="ARBA" id="ARBA00002600"/>
    </source>
</evidence>
<dbReference type="SMART" id="SM00733">
    <property type="entry name" value="Mterf"/>
    <property type="match status" value="6"/>
</dbReference>
<dbReference type="InterPro" id="IPR002937">
    <property type="entry name" value="Amino_oxidase"/>
</dbReference>
<dbReference type="GO" id="GO:0003676">
    <property type="term" value="F:nucleic acid binding"/>
    <property type="evidence" value="ECO:0007669"/>
    <property type="project" value="InterPro"/>
</dbReference>
<evidence type="ECO:0000256" key="10">
    <source>
        <dbReference type="ARBA" id="ARBA00022946"/>
    </source>
</evidence>
<evidence type="ECO:0000256" key="14">
    <source>
        <dbReference type="ARBA" id="ARBA00047554"/>
    </source>
</evidence>
<evidence type="ECO:0000256" key="8">
    <source>
        <dbReference type="ARBA" id="ARBA00022630"/>
    </source>
</evidence>
<dbReference type="NCBIfam" id="TIGR00562">
    <property type="entry name" value="proto_IX_ox"/>
    <property type="match status" value="1"/>
</dbReference>
<evidence type="ECO:0000259" key="16">
    <source>
        <dbReference type="Pfam" id="PF01593"/>
    </source>
</evidence>
<evidence type="ECO:0000256" key="15">
    <source>
        <dbReference type="SAM" id="MobiDB-lite"/>
    </source>
</evidence>
<comment type="pathway">
    <text evidence="3">Porphyrin-containing compound metabolism; protoporphyrin-IX biosynthesis; protoporphyrin-IX from protoporphyrinogen-IX: step 1/1.</text>
</comment>
<evidence type="ECO:0000256" key="7">
    <source>
        <dbReference type="ARBA" id="ARBA00022472"/>
    </source>
</evidence>
<keyword evidence="12" id="KW-0350">Heme biosynthesis</keyword>
<keyword evidence="7" id="KW-0805">Transcription regulation</keyword>
<dbReference type="Gene3D" id="3.90.660.20">
    <property type="entry name" value="Protoporphyrinogen oxidase, mitochondrial, domain 2"/>
    <property type="match status" value="1"/>
</dbReference>